<keyword evidence="2" id="KW-1185">Reference proteome</keyword>
<dbReference type="RefSeq" id="XP_022586233.1">
    <property type="nucleotide sequence ID" value="XM_022721852.1"/>
</dbReference>
<dbReference type="VEuPathDB" id="FungiDB:ASPZODRAFT_127846"/>
<evidence type="ECO:0008006" key="3">
    <source>
        <dbReference type="Google" id="ProtNLM"/>
    </source>
</evidence>
<dbReference type="Proteomes" id="UP000184188">
    <property type="component" value="Unassembled WGS sequence"/>
</dbReference>
<organism evidence="1 2">
    <name type="scientific">Penicilliopsis zonata CBS 506.65</name>
    <dbReference type="NCBI Taxonomy" id="1073090"/>
    <lineage>
        <taxon>Eukaryota</taxon>
        <taxon>Fungi</taxon>
        <taxon>Dikarya</taxon>
        <taxon>Ascomycota</taxon>
        <taxon>Pezizomycotina</taxon>
        <taxon>Eurotiomycetes</taxon>
        <taxon>Eurotiomycetidae</taxon>
        <taxon>Eurotiales</taxon>
        <taxon>Aspergillaceae</taxon>
        <taxon>Penicilliopsis</taxon>
    </lineage>
</organism>
<accession>A0A1L9SXD2</accession>
<dbReference type="AlphaFoldDB" id="A0A1L9SXD2"/>
<gene>
    <name evidence="1" type="ORF">ASPZODRAFT_127846</name>
</gene>
<proteinExistence type="predicted"/>
<sequence length="466" mass="52375">MLIRGLKRLVFSLAILLIMVLIAATVYRDRLPRWGAQPGLVPSLHHDDNASGPRFSQGLAGSENDLRAPQVDMTRYREVFSVSSASRAYFLVDFDGHQAINPSILPHPKLPNTWIIVAQKRRLPGDETGVHVELVCNAVFRADGVLACVEPAAVLPIAPTQGDDAMCEGDVAYFRLNEGPHDARVFFGPWAPYTIYGSNAVHTCFSQWMLDFRLLVDWGFEFYHEDTFRQATELQRPVPYGVVEKNWFVFWDAAGALYAHYDIAPRRAFARLSADGSVGEDLAPLAAAAGDDRCMQAHLPRLESELESLHQATNSLAITLCRRADPTCQETEDNTFILTIFHHKSFYQFHSVYEPYVMLFRRSAPFALYGLSTKPLWIHGRRRPGEWEEDLAAARWALPTTEEAPPVPPEAYSEMMFMTSVTWKNHGLKYHGYLDDIVFLGFGIEDKQTGGIDVLAGDLLADIRLC</sequence>
<name>A0A1L9SXD2_9EURO</name>
<protein>
    <recommendedName>
        <fullName evidence="3">EH domain-containing protein</fullName>
    </recommendedName>
</protein>
<dbReference type="OrthoDB" id="2522565at2759"/>
<reference evidence="2" key="1">
    <citation type="journal article" date="2017" name="Genome Biol.">
        <title>Comparative genomics reveals high biological diversity and specific adaptations in the industrially and medically important fungal genus Aspergillus.</title>
        <authorList>
            <person name="de Vries R.P."/>
            <person name="Riley R."/>
            <person name="Wiebenga A."/>
            <person name="Aguilar-Osorio G."/>
            <person name="Amillis S."/>
            <person name="Uchima C.A."/>
            <person name="Anderluh G."/>
            <person name="Asadollahi M."/>
            <person name="Askin M."/>
            <person name="Barry K."/>
            <person name="Battaglia E."/>
            <person name="Bayram O."/>
            <person name="Benocci T."/>
            <person name="Braus-Stromeyer S.A."/>
            <person name="Caldana C."/>
            <person name="Canovas D."/>
            <person name="Cerqueira G.C."/>
            <person name="Chen F."/>
            <person name="Chen W."/>
            <person name="Choi C."/>
            <person name="Clum A."/>
            <person name="Dos Santos R.A."/>
            <person name="Damasio A.R."/>
            <person name="Diallinas G."/>
            <person name="Emri T."/>
            <person name="Fekete E."/>
            <person name="Flipphi M."/>
            <person name="Freyberg S."/>
            <person name="Gallo A."/>
            <person name="Gournas C."/>
            <person name="Habgood R."/>
            <person name="Hainaut M."/>
            <person name="Harispe M.L."/>
            <person name="Henrissat B."/>
            <person name="Hilden K.S."/>
            <person name="Hope R."/>
            <person name="Hossain A."/>
            <person name="Karabika E."/>
            <person name="Karaffa L."/>
            <person name="Karanyi Z."/>
            <person name="Krasevec N."/>
            <person name="Kuo A."/>
            <person name="Kusch H."/>
            <person name="LaButti K."/>
            <person name="Lagendijk E.L."/>
            <person name="Lapidus A."/>
            <person name="Levasseur A."/>
            <person name="Lindquist E."/>
            <person name="Lipzen A."/>
            <person name="Logrieco A.F."/>
            <person name="MacCabe A."/>
            <person name="Maekelae M.R."/>
            <person name="Malavazi I."/>
            <person name="Melin P."/>
            <person name="Meyer V."/>
            <person name="Mielnichuk N."/>
            <person name="Miskei M."/>
            <person name="Molnar A.P."/>
            <person name="Mule G."/>
            <person name="Ngan C.Y."/>
            <person name="Orejas M."/>
            <person name="Orosz E."/>
            <person name="Ouedraogo J.P."/>
            <person name="Overkamp K.M."/>
            <person name="Park H.-S."/>
            <person name="Perrone G."/>
            <person name="Piumi F."/>
            <person name="Punt P.J."/>
            <person name="Ram A.F."/>
            <person name="Ramon A."/>
            <person name="Rauscher S."/>
            <person name="Record E."/>
            <person name="Riano-Pachon D.M."/>
            <person name="Robert V."/>
            <person name="Roehrig J."/>
            <person name="Ruller R."/>
            <person name="Salamov A."/>
            <person name="Salih N.S."/>
            <person name="Samson R.A."/>
            <person name="Sandor E."/>
            <person name="Sanguinetti M."/>
            <person name="Schuetze T."/>
            <person name="Sepcic K."/>
            <person name="Shelest E."/>
            <person name="Sherlock G."/>
            <person name="Sophianopoulou V."/>
            <person name="Squina F.M."/>
            <person name="Sun H."/>
            <person name="Susca A."/>
            <person name="Todd R.B."/>
            <person name="Tsang A."/>
            <person name="Unkles S.E."/>
            <person name="van de Wiele N."/>
            <person name="van Rossen-Uffink D."/>
            <person name="Oliveira J.V."/>
            <person name="Vesth T.C."/>
            <person name="Visser J."/>
            <person name="Yu J.-H."/>
            <person name="Zhou M."/>
            <person name="Andersen M.R."/>
            <person name="Archer D.B."/>
            <person name="Baker S.E."/>
            <person name="Benoit I."/>
            <person name="Brakhage A.A."/>
            <person name="Braus G.H."/>
            <person name="Fischer R."/>
            <person name="Frisvad J.C."/>
            <person name="Goldman G.H."/>
            <person name="Houbraken J."/>
            <person name="Oakley B."/>
            <person name="Pocsi I."/>
            <person name="Scazzocchio C."/>
            <person name="Seiboth B."/>
            <person name="vanKuyk P.A."/>
            <person name="Wortman J."/>
            <person name="Dyer P.S."/>
            <person name="Grigoriev I.V."/>
        </authorList>
    </citation>
    <scope>NUCLEOTIDE SEQUENCE [LARGE SCALE GENOMIC DNA]</scope>
    <source>
        <strain evidence="2">CBS 506.65</strain>
    </source>
</reference>
<evidence type="ECO:0000313" key="2">
    <source>
        <dbReference type="Proteomes" id="UP000184188"/>
    </source>
</evidence>
<dbReference type="GeneID" id="34608317"/>
<dbReference type="EMBL" id="KV878336">
    <property type="protein sequence ID" value="OJJ51723.1"/>
    <property type="molecule type" value="Genomic_DNA"/>
</dbReference>
<dbReference type="STRING" id="1073090.A0A1L9SXD2"/>
<evidence type="ECO:0000313" key="1">
    <source>
        <dbReference type="EMBL" id="OJJ51723.1"/>
    </source>
</evidence>